<proteinExistence type="predicted"/>
<dbReference type="AlphaFoldDB" id="A0A178WG73"/>
<name>A0A178WG73_ARATH</name>
<sequence>MVTTPLPNIPSSHRRSSSNLLRPTSQCYPVTLWSPHLRDSLSPHVCSSTTKPKVSSRTRSAHDGVIALTRRCRKHEPLSGENLDVFLVAYL</sequence>
<reference evidence="3" key="1">
    <citation type="journal article" date="2016" name="Proc. Natl. Acad. Sci. U.S.A.">
        <title>Chromosome-level assembly of Arabidopsis thaliana Ler reveals the extent of translocation and inversion polymorphisms.</title>
        <authorList>
            <person name="Zapata L."/>
            <person name="Ding J."/>
            <person name="Willing E.M."/>
            <person name="Hartwig B."/>
            <person name="Bezdan D."/>
            <person name="Jiao W.B."/>
            <person name="Patel V."/>
            <person name="Velikkakam James G."/>
            <person name="Koornneef M."/>
            <person name="Ossowski S."/>
            <person name="Schneeberger K."/>
        </authorList>
    </citation>
    <scope>NUCLEOTIDE SEQUENCE [LARGE SCALE GENOMIC DNA]</scope>
    <source>
        <strain evidence="3">cv. Landsberg erecta</strain>
    </source>
</reference>
<feature type="region of interest" description="Disordered" evidence="1">
    <location>
        <begin position="1"/>
        <end position="21"/>
    </location>
</feature>
<comment type="caution">
    <text evidence="2">The sequence shown here is derived from an EMBL/GenBank/DDBJ whole genome shotgun (WGS) entry which is preliminary data.</text>
</comment>
<dbReference type="Proteomes" id="UP000078284">
    <property type="component" value="Chromosome 1"/>
</dbReference>
<evidence type="ECO:0000313" key="3">
    <source>
        <dbReference type="Proteomes" id="UP000078284"/>
    </source>
</evidence>
<feature type="compositionally biased region" description="Polar residues" evidence="1">
    <location>
        <begin position="1"/>
        <end position="10"/>
    </location>
</feature>
<protein>
    <submittedName>
        <fullName evidence="2">Uncharacterized protein</fullName>
    </submittedName>
</protein>
<accession>A0A178WG73</accession>
<gene>
    <name evidence="2" type="ordered locus">AXX17_At1g39450</name>
</gene>
<evidence type="ECO:0000256" key="1">
    <source>
        <dbReference type="SAM" id="MobiDB-lite"/>
    </source>
</evidence>
<organism evidence="2 3">
    <name type="scientific">Arabidopsis thaliana</name>
    <name type="common">Mouse-ear cress</name>
    <dbReference type="NCBI Taxonomy" id="3702"/>
    <lineage>
        <taxon>Eukaryota</taxon>
        <taxon>Viridiplantae</taxon>
        <taxon>Streptophyta</taxon>
        <taxon>Embryophyta</taxon>
        <taxon>Tracheophyta</taxon>
        <taxon>Spermatophyta</taxon>
        <taxon>Magnoliopsida</taxon>
        <taxon>eudicotyledons</taxon>
        <taxon>Gunneridae</taxon>
        <taxon>Pentapetalae</taxon>
        <taxon>rosids</taxon>
        <taxon>malvids</taxon>
        <taxon>Brassicales</taxon>
        <taxon>Brassicaceae</taxon>
        <taxon>Camelineae</taxon>
        <taxon>Arabidopsis</taxon>
    </lineage>
</organism>
<evidence type="ECO:0000313" key="2">
    <source>
        <dbReference type="EMBL" id="OAP17378.1"/>
    </source>
</evidence>
<dbReference type="EMBL" id="LUHQ01000001">
    <property type="protein sequence ID" value="OAP17378.1"/>
    <property type="molecule type" value="Genomic_DNA"/>
</dbReference>